<feature type="chain" id="PRO_5015522160" description="OmpA-like domain-containing protein" evidence="3">
    <location>
        <begin position="22"/>
        <end position="199"/>
    </location>
</feature>
<evidence type="ECO:0000313" key="6">
    <source>
        <dbReference type="Proteomes" id="UP000239724"/>
    </source>
</evidence>
<keyword evidence="3" id="KW-0732">Signal</keyword>
<evidence type="ECO:0000313" key="5">
    <source>
        <dbReference type="EMBL" id="PPQ35112.1"/>
    </source>
</evidence>
<feature type="compositionally biased region" description="Basic and acidic residues" evidence="2">
    <location>
        <begin position="185"/>
        <end position="199"/>
    </location>
</feature>
<dbReference type="InterPro" id="IPR050330">
    <property type="entry name" value="Bact_OuterMem_StrucFunc"/>
</dbReference>
<proteinExistence type="predicted"/>
<sequence>MLKRGFGLSVLILSFATIAVAQEPVPSGKQITRACAGDVDRFCPGVAPGGGRLKACMKKHMSQLSASCFDTLMSALSVLYTLKSDMLFPPGGWQLSDAGKAAIAGIARKLAPTQEHMLYVSGFTDSTPIGPELAAQGIPSNVVLSQRRADEVMHFLISQGVRPNLIAAKGFGDADPIASNATPEGRAENRRVELSLHPL</sequence>
<protein>
    <recommendedName>
        <fullName evidence="4">OmpA-like domain-containing protein</fullName>
    </recommendedName>
</protein>
<dbReference type="PROSITE" id="PS51123">
    <property type="entry name" value="OMPA_2"/>
    <property type="match status" value="1"/>
</dbReference>
<comment type="caution">
    <text evidence="5">The sequence shown here is derived from an EMBL/GenBank/DDBJ whole genome shotgun (WGS) entry which is preliminary data.</text>
</comment>
<dbReference type="PRINTS" id="PR01023">
    <property type="entry name" value="NAFLGMOTY"/>
</dbReference>
<keyword evidence="1" id="KW-0472">Membrane</keyword>
<dbReference type="Proteomes" id="UP000239724">
    <property type="component" value="Unassembled WGS sequence"/>
</dbReference>
<keyword evidence="6" id="KW-1185">Reference proteome</keyword>
<dbReference type="AlphaFoldDB" id="A0A2S6NJN3"/>
<evidence type="ECO:0000259" key="4">
    <source>
        <dbReference type="PROSITE" id="PS51123"/>
    </source>
</evidence>
<dbReference type="GO" id="GO:0016020">
    <property type="term" value="C:membrane"/>
    <property type="evidence" value="ECO:0007669"/>
    <property type="project" value="UniProtKB-UniRule"/>
</dbReference>
<evidence type="ECO:0000256" key="1">
    <source>
        <dbReference type="PROSITE-ProRule" id="PRU00473"/>
    </source>
</evidence>
<name>A0A2S6NJN3_RHOGL</name>
<dbReference type="InterPro" id="IPR006665">
    <property type="entry name" value="OmpA-like"/>
</dbReference>
<dbReference type="Gene3D" id="3.30.1330.60">
    <property type="entry name" value="OmpA-like domain"/>
    <property type="match status" value="1"/>
</dbReference>
<dbReference type="RefSeq" id="WP_104518452.1">
    <property type="nucleotide sequence ID" value="NZ_NHRY01000078.1"/>
</dbReference>
<evidence type="ECO:0000256" key="2">
    <source>
        <dbReference type="SAM" id="MobiDB-lite"/>
    </source>
</evidence>
<accession>A0A2S6NJN3</accession>
<dbReference type="Pfam" id="PF00691">
    <property type="entry name" value="OmpA"/>
    <property type="match status" value="1"/>
</dbReference>
<feature type="signal peptide" evidence="3">
    <location>
        <begin position="1"/>
        <end position="21"/>
    </location>
</feature>
<gene>
    <name evidence="5" type="ORF">CCS01_08655</name>
</gene>
<dbReference type="PANTHER" id="PTHR30329">
    <property type="entry name" value="STATOR ELEMENT OF FLAGELLAR MOTOR COMPLEX"/>
    <property type="match status" value="1"/>
</dbReference>
<dbReference type="CDD" id="cd07185">
    <property type="entry name" value="OmpA_C-like"/>
    <property type="match status" value="1"/>
</dbReference>
<dbReference type="InterPro" id="IPR036737">
    <property type="entry name" value="OmpA-like_sf"/>
</dbReference>
<evidence type="ECO:0000256" key="3">
    <source>
        <dbReference type="SAM" id="SignalP"/>
    </source>
</evidence>
<dbReference type="EMBL" id="NHRY01000078">
    <property type="protein sequence ID" value="PPQ35112.1"/>
    <property type="molecule type" value="Genomic_DNA"/>
</dbReference>
<dbReference type="OrthoDB" id="9792021at2"/>
<reference evidence="5 6" key="1">
    <citation type="journal article" date="2018" name="Arch. Microbiol.">
        <title>New insights into the metabolic potential of the phototrophic purple bacterium Rhodopila globiformis DSM 161(T) from its draft genome sequence and evidence for a vanadium-dependent nitrogenase.</title>
        <authorList>
            <person name="Imhoff J.F."/>
            <person name="Rahn T."/>
            <person name="Kunzel S."/>
            <person name="Neulinger S.C."/>
        </authorList>
    </citation>
    <scope>NUCLEOTIDE SEQUENCE [LARGE SCALE GENOMIC DNA]</scope>
    <source>
        <strain evidence="5 6">DSM 161</strain>
    </source>
</reference>
<dbReference type="SUPFAM" id="SSF103088">
    <property type="entry name" value="OmpA-like"/>
    <property type="match status" value="1"/>
</dbReference>
<dbReference type="PANTHER" id="PTHR30329:SF21">
    <property type="entry name" value="LIPOPROTEIN YIAD-RELATED"/>
    <property type="match status" value="1"/>
</dbReference>
<feature type="domain" description="OmpA-like" evidence="4">
    <location>
        <begin position="75"/>
        <end position="199"/>
    </location>
</feature>
<organism evidence="5 6">
    <name type="scientific">Rhodopila globiformis</name>
    <name type="common">Rhodopseudomonas globiformis</name>
    <dbReference type="NCBI Taxonomy" id="1071"/>
    <lineage>
        <taxon>Bacteria</taxon>
        <taxon>Pseudomonadati</taxon>
        <taxon>Pseudomonadota</taxon>
        <taxon>Alphaproteobacteria</taxon>
        <taxon>Acetobacterales</taxon>
        <taxon>Acetobacteraceae</taxon>
        <taxon>Rhodopila</taxon>
    </lineage>
</organism>
<feature type="region of interest" description="Disordered" evidence="2">
    <location>
        <begin position="177"/>
        <end position="199"/>
    </location>
</feature>